<proteinExistence type="predicted"/>
<dbReference type="EMBL" id="UZAU01000575">
    <property type="status" value="NOT_ANNOTATED_CDS"/>
    <property type="molecule type" value="Genomic_DNA"/>
</dbReference>
<evidence type="ECO:0000313" key="3">
    <source>
        <dbReference type="Proteomes" id="UP000596661"/>
    </source>
</evidence>
<dbReference type="AlphaFoldDB" id="A0A803PZN3"/>
<evidence type="ECO:0000313" key="2">
    <source>
        <dbReference type="EnsemblPlants" id="cds.evm.model.06.727"/>
    </source>
</evidence>
<reference evidence="2" key="1">
    <citation type="submission" date="2018-11" db="EMBL/GenBank/DDBJ databases">
        <authorList>
            <person name="Grassa J C."/>
        </authorList>
    </citation>
    <scope>NUCLEOTIDE SEQUENCE [LARGE SCALE GENOMIC DNA]</scope>
</reference>
<accession>A0A803PZN3</accession>
<evidence type="ECO:0000256" key="1">
    <source>
        <dbReference type="SAM" id="MobiDB-lite"/>
    </source>
</evidence>
<feature type="compositionally biased region" description="Polar residues" evidence="1">
    <location>
        <begin position="133"/>
        <end position="147"/>
    </location>
</feature>
<feature type="compositionally biased region" description="Low complexity" evidence="1">
    <location>
        <begin position="104"/>
        <end position="120"/>
    </location>
</feature>
<dbReference type="Gramene" id="evm.model.06.727">
    <property type="protein sequence ID" value="cds.evm.model.06.727"/>
    <property type="gene ID" value="evm.TU.06.727"/>
</dbReference>
<protein>
    <submittedName>
        <fullName evidence="2">Uncharacterized protein</fullName>
    </submittedName>
</protein>
<sequence length="337" mass="37037">MPKKYFMAQGFRGIVHHEFQLVSLFRCSIPTLEIRDRANHILSLLGEERNIIRLTSVDKFQMHGMYPPAPWVVRVPVAGAASPRDGQGPDLDNEEEPFGKDKAVVVSSDSSSSNDDGLSSRMRGLARGPLDEPTSQVRAKVTMTSRCANPGRPSLLLPPPRPAPARQAVVQPADQGTRSPTRAAGSASGRKAAESATRRIERDIPFLDEVLPDLGDGVPNWLYSAGFWDLSLVIYAFSFVHLFGTALMKLSSACDDSRGSSDTFQERMKVLEVSVAIKDKVNAELEVLLIEKQRMVSGLETMLSAKNTENTNQVALISRLQTDLEEHKKKLQEALDG</sequence>
<feature type="region of interest" description="Disordered" evidence="1">
    <location>
        <begin position="104"/>
        <end position="196"/>
    </location>
</feature>
<name>A0A803PZN3_CANSA</name>
<dbReference type="EnsemblPlants" id="evm.model.06.727">
    <property type="protein sequence ID" value="cds.evm.model.06.727"/>
    <property type="gene ID" value="evm.TU.06.727"/>
</dbReference>
<organism evidence="2 3">
    <name type="scientific">Cannabis sativa</name>
    <name type="common">Hemp</name>
    <name type="synonym">Marijuana</name>
    <dbReference type="NCBI Taxonomy" id="3483"/>
    <lineage>
        <taxon>Eukaryota</taxon>
        <taxon>Viridiplantae</taxon>
        <taxon>Streptophyta</taxon>
        <taxon>Embryophyta</taxon>
        <taxon>Tracheophyta</taxon>
        <taxon>Spermatophyta</taxon>
        <taxon>Magnoliopsida</taxon>
        <taxon>eudicotyledons</taxon>
        <taxon>Gunneridae</taxon>
        <taxon>Pentapetalae</taxon>
        <taxon>rosids</taxon>
        <taxon>fabids</taxon>
        <taxon>Rosales</taxon>
        <taxon>Cannabaceae</taxon>
        <taxon>Cannabis</taxon>
    </lineage>
</organism>
<keyword evidence="3" id="KW-1185">Reference proteome</keyword>
<reference evidence="2" key="2">
    <citation type="submission" date="2021-03" db="UniProtKB">
        <authorList>
            <consortium name="EnsemblPlants"/>
        </authorList>
    </citation>
    <scope>IDENTIFICATION</scope>
</reference>
<feature type="compositionally biased region" description="Low complexity" evidence="1">
    <location>
        <begin position="164"/>
        <end position="173"/>
    </location>
</feature>
<dbReference type="Proteomes" id="UP000596661">
    <property type="component" value="Chromosome 6"/>
</dbReference>